<dbReference type="PANTHER" id="PTHR34502:SF5">
    <property type="entry name" value="DUF6594 DOMAIN-CONTAINING PROTEIN"/>
    <property type="match status" value="1"/>
</dbReference>
<keyword evidence="1" id="KW-0472">Membrane</keyword>
<keyword evidence="4" id="KW-1185">Reference proteome</keyword>
<evidence type="ECO:0000313" key="4">
    <source>
        <dbReference type="Proteomes" id="UP000053029"/>
    </source>
</evidence>
<name>A0A0D2FHE9_9EURO</name>
<proteinExistence type="predicted"/>
<sequence>MEATKMDGYNELAGLMGSYQELCIFRRFLILNARDLLCQQAEIVNLEHDLLVAIRDDRNSGDPLRKEFEYDISALKGPHEHPRTGLQWTRTLEMRKLLKEYNTALLQFASLCRLAPVNKSDLATLHELLEKRDGCKEPKGCKEPDGCGELFLTAHEYETWDEENIKDLTSVAGLYTDRDALSRFIDKMVKSVYHKHIGHRLHDPLSVTEAWAGAGKHKHIINYPDSYITNAIDTLSTILASVLPTIAAVGIYLLDDSMTRMAVIIACTLLFSTVFSLVAKPKRAECFVASSAFAAVLVVFVGNSNGNSC</sequence>
<dbReference type="Pfam" id="PF20237">
    <property type="entry name" value="DUF6594"/>
    <property type="match status" value="1"/>
</dbReference>
<gene>
    <name evidence="3" type="ORF">Z517_01481</name>
</gene>
<evidence type="ECO:0000256" key="1">
    <source>
        <dbReference type="SAM" id="Phobius"/>
    </source>
</evidence>
<dbReference type="GeneID" id="25300971"/>
<accession>A0A0D2FHE9</accession>
<organism evidence="3 4">
    <name type="scientific">Fonsecaea pedrosoi CBS 271.37</name>
    <dbReference type="NCBI Taxonomy" id="1442368"/>
    <lineage>
        <taxon>Eukaryota</taxon>
        <taxon>Fungi</taxon>
        <taxon>Dikarya</taxon>
        <taxon>Ascomycota</taxon>
        <taxon>Pezizomycotina</taxon>
        <taxon>Eurotiomycetes</taxon>
        <taxon>Chaetothyriomycetidae</taxon>
        <taxon>Chaetothyriales</taxon>
        <taxon>Herpotrichiellaceae</taxon>
        <taxon>Fonsecaea</taxon>
    </lineage>
</organism>
<keyword evidence="1" id="KW-0812">Transmembrane</keyword>
<dbReference type="VEuPathDB" id="FungiDB:Z517_01481"/>
<dbReference type="EMBL" id="KN846969">
    <property type="protein sequence ID" value="KIW86087.1"/>
    <property type="molecule type" value="Genomic_DNA"/>
</dbReference>
<dbReference type="PANTHER" id="PTHR34502">
    <property type="entry name" value="DUF6594 DOMAIN-CONTAINING PROTEIN-RELATED"/>
    <property type="match status" value="1"/>
</dbReference>
<dbReference type="STRING" id="1442368.A0A0D2FHE9"/>
<dbReference type="RefSeq" id="XP_013289895.1">
    <property type="nucleotide sequence ID" value="XM_013434441.1"/>
</dbReference>
<feature type="transmembrane region" description="Helical" evidence="1">
    <location>
        <begin position="286"/>
        <end position="303"/>
    </location>
</feature>
<feature type="domain" description="DUF6594" evidence="2">
    <location>
        <begin position="9"/>
        <end position="298"/>
    </location>
</feature>
<feature type="transmembrane region" description="Helical" evidence="1">
    <location>
        <begin position="260"/>
        <end position="279"/>
    </location>
</feature>
<reference evidence="3 4" key="1">
    <citation type="submission" date="2015-01" db="EMBL/GenBank/DDBJ databases">
        <title>The Genome Sequence of Fonsecaea pedrosoi CBS 271.37.</title>
        <authorList>
            <consortium name="The Broad Institute Genomics Platform"/>
            <person name="Cuomo C."/>
            <person name="de Hoog S."/>
            <person name="Gorbushina A."/>
            <person name="Stielow B."/>
            <person name="Teixiera M."/>
            <person name="Abouelleil A."/>
            <person name="Chapman S.B."/>
            <person name="Priest M."/>
            <person name="Young S.K."/>
            <person name="Wortman J."/>
            <person name="Nusbaum C."/>
            <person name="Birren B."/>
        </authorList>
    </citation>
    <scope>NUCLEOTIDE SEQUENCE [LARGE SCALE GENOMIC DNA]</scope>
    <source>
        <strain evidence="3 4">CBS 271.37</strain>
    </source>
</reference>
<keyword evidence="1" id="KW-1133">Transmembrane helix</keyword>
<dbReference type="HOGENOM" id="CLU_051118_2_0_1"/>
<dbReference type="AlphaFoldDB" id="A0A0D2FHE9"/>
<evidence type="ECO:0000313" key="3">
    <source>
        <dbReference type="EMBL" id="KIW86087.1"/>
    </source>
</evidence>
<feature type="transmembrane region" description="Helical" evidence="1">
    <location>
        <begin position="235"/>
        <end position="254"/>
    </location>
</feature>
<dbReference type="OrthoDB" id="3533814at2759"/>
<evidence type="ECO:0000259" key="2">
    <source>
        <dbReference type="Pfam" id="PF20237"/>
    </source>
</evidence>
<dbReference type="InterPro" id="IPR046529">
    <property type="entry name" value="DUF6594"/>
</dbReference>
<protein>
    <submittedName>
        <fullName evidence="3">Unplaced genomic scaffold supercont1.1, whole genome shotgun sequence</fullName>
    </submittedName>
</protein>
<dbReference type="Proteomes" id="UP000053029">
    <property type="component" value="Unassembled WGS sequence"/>
</dbReference>